<accession>A0A7H9C159</accession>
<dbReference type="EMBL" id="CP058691">
    <property type="protein sequence ID" value="QLH16818.1"/>
    <property type="molecule type" value="Genomic_DNA"/>
</dbReference>
<feature type="transmembrane region" description="Helical" evidence="1">
    <location>
        <begin position="191"/>
        <end position="212"/>
    </location>
</feature>
<dbReference type="Pfam" id="PF16481">
    <property type="entry name" value="DUF5058"/>
    <property type="match status" value="1"/>
</dbReference>
<keyword evidence="1" id="KW-0472">Membrane</keyword>
<dbReference type="RefSeq" id="WP_179922214.1">
    <property type="nucleotide sequence ID" value="NZ_CP058691.1"/>
</dbReference>
<protein>
    <submittedName>
        <fullName evidence="2">DUF5058 family protein</fullName>
    </submittedName>
</protein>
<feature type="transmembrane region" description="Helical" evidence="1">
    <location>
        <begin position="121"/>
        <end position="143"/>
    </location>
</feature>
<keyword evidence="1" id="KW-0812">Transmembrane</keyword>
<keyword evidence="1" id="KW-1133">Transmembrane helix</keyword>
<name>A0A7H9C159_PARPN</name>
<evidence type="ECO:0000256" key="1">
    <source>
        <dbReference type="SAM" id="Phobius"/>
    </source>
</evidence>
<reference evidence="2 3" key="1">
    <citation type="submission" date="2020-07" db="EMBL/GenBank/DDBJ databases">
        <title>The complete genome of Paracoccus pantotrophus ACCC 10489.</title>
        <authorList>
            <person name="Si Y."/>
        </authorList>
    </citation>
    <scope>NUCLEOTIDE SEQUENCE [LARGE SCALE GENOMIC DNA]</scope>
    <source>
        <strain evidence="2 3">ACCC10489</strain>
        <plasmid evidence="2 3">unnamed1</plasmid>
    </source>
</reference>
<evidence type="ECO:0000313" key="3">
    <source>
        <dbReference type="Proteomes" id="UP000509322"/>
    </source>
</evidence>
<keyword evidence="2" id="KW-0614">Plasmid</keyword>
<feature type="transmembrane region" description="Helical" evidence="1">
    <location>
        <begin position="164"/>
        <end position="185"/>
    </location>
</feature>
<dbReference type="AlphaFoldDB" id="A0A7H9C159"/>
<dbReference type="InterPro" id="IPR032479">
    <property type="entry name" value="DUF5058"/>
</dbReference>
<gene>
    <name evidence="2" type="ORF">HYQ43_21625</name>
</gene>
<organism evidence="2 3">
    <name type="scientific">Paracoccus pantotrophus</name>
    <name type="common">Thiosphaera pantotropha</name>
    <dbReference type="NCBI Taxonomy" id="82367"/>
    <lineage>
        <taxon>Bacteria</taxon>
        <taxon>Pseudomonadati</taxon>
        <taxon>Pseudomonadota</taxon>
        <taxon>Alphaproteobacteria</taxon>
        <taxon>Rhodobacterales</taxon>
        <taxon>Paracoccaceae</taxon>
        <taxon>Paracoccus</taxon>
    </lineage>
</organism>
<sequence>MEHVFSVANGPVLWLLAGLIVGTVVVQALLYLRMTLRLSNDYGILTRDERLRVYKTATINSIGPAIAVFFVAVSLVAMVGGPVTLMRVGVIGSAIFEFVAAEMGAKAAGATLGTDSYTLQAFTASVWVMTLGGMGWLVSAFLMTKSLDRTRDKLSVGNPQLIRALGSATPVAIFLTLGLGAAVAKTGLAEIAVAWDDLAALLIGAGTMLVLGQLGKRWLWLREWAVGFALIGGLAAGYLVGQILA</sequence>
<feature type="transmembrane region" description="Helical" evidence="1">
    <location>
        <begin position="12"/>
        <end position="32"/>
    </location>
</feature>
<dbReference type="Proteomes" id="UP000509322">
    <property type="component" value="Plasmid unnamed1"/>
</dbReference>
<feature type="transmembrane region" description="Helical" evidence="1">
    <location>
        <begin position="224"/>
        <end position="244"/>
    </location>
</feature>
<evidence type="ECO:0000313" key="2">
    <source>
        <dbReference type="EMBL" id="QLH16818.1"/>
    </source>
</evidence>
<geneLocation type="plasmid" evidence="2 3">
    <name>unnamed1</name>
</geneLocation>
<proteinExistence type="predicted"/>
<feature type="transmembrane region" description="Helical" evidence="1">
    <location>
        <begin position="53"/>
        <end position="79"/>
    </location>
</feature>